<name>A0ACD4WE15_STRVN</name>
<accession>A0ACD4WE15</accession>
<sequence>MGPPASSGQRYCPVFSEPAPAAVSPSCVSWAVLHPTGTCFPGRGRRGSTPTWPSHAHWRARSTPSSSAADTGPERSVAAQDSTVRYLVNKHSGKCLTVYRASGADNANVNQYQCVGARNQQWRMVMTGGDGALASVVLQNIGSGRCLTVHGASGANGANIDQYTCVGATNQSFAFIPGRLSRTPLYTKPLTRKKCVDVQGANKANNANVIQWSCNGNTNQLWDMTRSA</sequence>
<organism evidence="1 2">
    <name type="scientific">Streptomyces violaceoruber</name>
    <dbReference type="NCBI Taxonomy" id="1935"/>
    <lineage>
        <taxon>Bacteria</taxon>
        <taxon>Bacillati</taxon>
        <taxon>Actinomycetota</taxon>
        <taxon>Actinomycetes</taxon>
        <taxon>Kitasatosporales</taxon>
        <taxon>Streptomycetaceae</taxon>
        <taxon>Streptomyces</taxon>
        <taxon>Streptomyces violaceoruber group</taxon>
    </lineage>
</organism>
<gene>
    <name evidence="1" type="ORF">R2E43_00260</name>
</gene>
<evidence type="ECO:0000313" key="1">
    <source>
        <dbReference type="EMBL" id="WOY95956.1"/>
    </source>
</evidence>
<evidence type="ECO:0000313" key="2">
    <source>
        <dbReference type="Proteomes" id="UP001303608"/>
    </source>
</evidence>
<reference evidence="1" key="1">
    <citation type="submission" date="2023-10" db="EMBL/GenBank/DDBJ databases">
        <title>The genome sequence of Streptomyces violaceoruber CGMCC 4.1801.</title>
        <authorList>
            <person name="Mo P."/>
        </authorList>
    </citation>
    <scope>NUCLEOTIDE SEQUENCE</scope>
    <source>
        <strain evidence="1">CGMCC 4.1801</strain>
    </source>
</reference>
<proteinExistence type="predicted"/>
<protein>
    <submittedName>
        <fullName evidence="1">RICIN domain-containing protein</fullName>
    </submittedName>
</protein>
<keyword evidence="2" id="KW-1185">Reference proteome</keyword>
<dbReference type="Proteomes" id="UP001303608">
    <property type="component" value="Chromosome"/>
</dbReference>
<dbReference type="EMBL" id="CP137734">
    <property type="protein sequence ID" value="WOY95956.1"/>
    <property type="molecule type" value="Genomic_DNA"/>
</dbReference>